<dbReference type="PANTHER" id="PTHR39673">
    <property type="entry name" value="TUNGSTEN FORMYLMETHANOFURAN DEHYDROGENASE, SUBUNIT C (FWDC)"/>
    <property type="match status" value="1"/>
</dbReference>
<comment type="pathway">
    <text evidence="1">One-carbon metabolism; methanogenesis from CO(2); 5,10-methenyl-5,6,7,8-tetrahydromethanopterin from CO(2): step 1/3.</text>
</comment>
<evidence type="ECO:0000256" key="1">
    <source>
        <dbReference type="ARBA" id="ARBA00004830"/>
    </source>
</evidence>
<evidence type="ECO:0000256" key="5">
    <source>
        <dbReference type="ARBA" id="ARBA00022994"/>
    </source>
</evidence>
<dbReference type="InterPro" id="IPR036485">
    <property type="entry name" value="Glu_synth_asu_C_sf"/>
</dbReference>
<sequence>MSEIILTPKEQPQVPLEINNIIPDVLAGKTIDEIKNMGIWNGNSQVRLQEFFDVEGESAENPSEIKIIIDGDVYNTKRIGQGMSAGEILVKGNANMYVGVEMKGGKITVEGNVGSWAGQNMSGGELTIMGDANDYVGSAYRGDWRGMTGGILTVYGNVGSEIAEYMLGGKIVIKGNTSIEPGVHMNGGVLIIEGNVVARAGGEMKGGTIIIKGIVDEFLPGFQYLGVEKDIEVNGEVIEGAFYKFKGDLATKGASGIVYVAVAGNSHIAPY</sequence>
<dbReference type="RefSeq" id="WP_071905795.1">
    <property type="nucleotide sequence ID" value="NZ_LT607756.1"/>
</dbReference>
<dbReference type="EC" id="1.2.7.12" evidence="3"/>
<proteinExistence type="inferred from homology"/>
<dbReference type="CDD" id="cd00980">
    <property type="entry name" value="FwdC/FmdC"/>
    <property type="match status" value="1"/>
</dbReference>
<keyword evidence="5" id="KW-0484">Methanogenesis</keyword>
<gene>
    <name evidence="10" type="primary">fwdC1</name>
    <name evidence="10" type="ORF">MCBB_0130</name>
</gene>
<dbReference type="PANTHER" id="PTHR39673:SF5">
    <property type="entry name" value="TUNGSTEN-CONTAINING FORMYLMETHANOFURAN DEHYDROGENASE 2 SUBUNIT C"/>
    <property type="match status" value="1"/>
</dbReference>
<evidence type="ECO:0000256" key="2">
    <source>
        <dbReference type="ARBA" id="ARBA00006761"/>
    </source>
</evidence>
<dbReference type="GO" id="GO:0018493">
    <property type="term" value="F:formylmethanofuran dehydrogenase activity"/>
    <property type="evidence" value="ECO:0007669"/>
    <property type="project" value="UniProtKB-EC"/>
</dbReference>
<comment type="similarity">
    <text evidence="2">Belongs to the FwdC/FmdC family.</text>
</comment>
<keyword evidence="11" id="KW-1185">Reference proteome</keyword>
<organism evidence="10 11">
    <name type="scientific">Methanobacterium congolense</name>
    <dbReference type="NCBI Taxonomy" id="118062"/>
    <lineage>
        <taxon>Archaea</taxon>
        <taxon>Methanobacteriati</taxon>
        <taxon>Methanobacteriota</taxon>
        <taxon>Methanomada group</taxon>
        <taxon>Methanobacteria</taxon>
        <taxon>Methanobacteriales</taxon>
        <taxon>Methanobacteriaceae</taxon>
        <taxon>Methanobacterium</taxon>
    </lineage>
</organism>
<name>A0A1D3KZK2_9EURY</name>
<dbReference type="GO" id="GO:0019386">
    <property type="term" value="P:methanogenesis, from carbon dioxide"/>
    <property type="evidence" value="ECO:0007669"/>
    <property type="project" value="UniProtKB-UniPathway"/>
</dbReference>
<dbReference type="KEGG" id="mcub:MCBB_0130"/>
<dbReference type="SUPFAM" id="SSF69336">
    <property type="entry name" value="Alpha subunit of glutamate synthase, C-terminal domain"/>
    <property type="match status" value="1"/>
</dbReference>
<evidence type="ECO:0000256" key="9">
    <source>
        <dbReference type="ARBA" id="ARBA00048228"/>
    </source>
</evidence>
<dbReference type="OrthoDB" id="106216at2157"/>
<dbReference type="GO" id="GO:0046914">
    <property type="term" value="F:transition metal ion binding"/>
    <property type="evidence" value="ECO:0007669"/>
    <property type="project" value="InterPro"/>
</dbReference>
<dbReference type="NCBIfam" id="TIGR03122">
    <property type="entry name" value="one_C_dehyd_C"/>
    <property type="match status" value="1"/>
</dbReference>
<dbReference type="GeneID" id="30410994"/>
<dbReference type="InterPro" id="IPR054942">
    <property type="entry name" value="FMH_DH_FwdC"/>
</dbReference>
<evidence type="ECO:0000313" key="10">
    <source>
        <dbReference type="EMBL" id="SCG84718.1"/>
    </source>
</evidence>
<dbReference type="STRING" id="118062.MCBB_0130"/>
<keyword evidence="4" id="KW-0677">Repeat</keyword>
<dbReference type="Gene3D" id="2.160.20.60">
    <property type="entry name" value="Glutamate synthase, alpha subunit, C-terminal domain"/>
    <property type="match status" value="1"/>
</dbReference>
<dbReference type="UniPathway" id="UPA00640">
    <property type="reaction ID" value="UER00692"/>
</dbReference>
<dbReference type="InterPro" id="IPR017550">
    <property type="entry name" value="Formylmethanofuran_DH_suC"/>
</dbReference>
<keyword evidence="6 10" id="KW-0560">Oxidoreductase</keyword>
<evidence type="ECO:0000256" key="3">
    <source>
        <dbReference type="ARBA" id="ARBA00012692"/>
    </source>
</evidence>
<dbReference type="Proteomes" id="UP000094707">
    <property type="component" value="Chromosome I"/>
</dbReference>
<reference evidence="10 11" key="1">
    <citation type="submission" date="2016-08" db="EMBL/GenBank/DDBJ databases">
        <authorList>
            <person name="Seilhamer J.J."/>
        </authorList>
    </citation>
    <scope>NUCLEOTIDE SEQUENCE [LARGE SCALE GENOMIC DNA]</scope>
    <source>
        <strain evidence="10">Buetzberg</strain>
    </source>
</reference>
<accession>A0A1D3KZK2</accession>
<dbReference type="AlphaFoldDB" id="A0A1D3KZK2"/>
<dbReference type="EMBL" id="LT607756">
    <property type="protein sequence ID" value="SCG84718.1"/>
    <property type="molecule type" value="Genomic_DNA"/>
</dbReference>
<evidence type="ECO:0000256" key="4">
    <source>
        <dbReference type="ARBA" id="ARBA00022737"/>
    </source>
</evidence>
<comment type="catalytic activity">
    <reaction evidence="9">
        <text>N-formylmethanofuran + 2 oxidized [2Fe-2S]-[ferredoxin] + H2O = methanofuran + 2 reduced [2Fe-2S]-[ferredoxin] + CO2 + H(+)</text>
        <dbReference type="Rhea" id="RHEA:19841"/>
        <dbReference type="Rhea" id="RHEA-COMP:10000"/>
        <dbReference type="Rhea" id="RHEA-COMP:10001"/>
        <dbReference type="ChEBI" id="CHEBI:15377"/>
        <dbReference type="ChEBI" id="CHEBI:15378"/>
        <dbReference type="ChEBI" id="CHEBI:16526"/>
        <dbReference type="ChEBI" id="CHEBI:33737"/>
        <dbReference type="ChEBI" id="CHEBI:33738"/>
        <dbReference type="ChEBI" id="CHEBI:57727"/>
        <dbReference type="ChEBI" id="CHEBI:58151"/>
        <dbReference type="EC" id="1.2.7.12"/>
    </reaction>
</comment>
<protein>
    <recommendedName>
        <fullName evidence="7">Tungsten-containing formylmethanofuran dehydrogenase 2 subunit C</fullName>
        <ecNumber evidence="3">1.2.7.12</ecNumber>
    </recommendedName>
    <alternativeName>
        <fullName evidence="8">Tungsten-containing formylmethanofuran dehydrogenase II subunit C</fullName>
    </alternativeName>
</protein>
<dbReference type="PATRIC" id="fig|129848.4.peg.136"/>
<evidence type="ECO:0000313" key="11">
    <source>
        <dbReference type="Proteomes" id="UP000094707"/>
    </source>
</evidence>
<evidence type="ECO:0000256" key="8">
    <source>
        <dbReference type="ARBA" id="ARBA00047203"/>
    </source>
</evidence>
<evidence type="ECO:0000256" key="6">
    <source>
        <dbReference type="ARBA" id="ARBA00023002"/>
    </source>
</evidence>
<dbReference type="NCBIfam" id="NF042910">
    <property type="entry name" value="FMH_DH_FwdC"/>
    <property type="match status" value="1"/>
</dbReference>
<evidence type="ECO:0000256" key="7">
    <source>
        <dbReference type="ARBA" id="ARBA00047194"/>
    </source>
</evidence>